<evidence type="ECO:0000313" key="2">
    <source>
        <dbReference type="Proteomes" id="UP001596447"/>
    </source>
</evidence>
<dbReference type="EMBL" id="JBHTAR010000011">
    <property type="protein sequence ID" value="MFC7199760.1"/>
    <property type="molecule type" value="Genomic_DNA"/>
</dbReference>
<keyword evidence="2" id="KW-1185">Reference proteome</keyword>
<gene>
    <name evidence="1" type="ORF">ACFQJ9_10125</name>
</gene>
<comment type="caution">
    <text evidence="1">The sequence shown here is derived from an EMBL/GenBank/DDBJ whole genome shotgun (WGS) entry which is preliminary data.</text>
</comment>
<reference evidence="1 2" key="1">
    <citation type="journal article" date="2019" name="Int. J. Syst. Evol. Microbiol.">
        <title>The Global Catalogue of Microorganisms (GCM) 10K type strain sequencing project: providing services to taxonomists for standard genome sequencing and annotation.</title>
        <authorList>
            <consortium name="The Broad Institute Genomics Platform"/>
            <consortium name="The Broad Institute Genome Sequencing Center for Infectious Disease"/>
            <person name="Wu L."/>
            <person name="Ma J."/>
        </authorList>
    </citation>
    <scope>NUCLEOTIDE SEQUENCE [LARGE SCALE GENOMIC DNA]</scope>
    <source>
        <strain evidence="1 2">XZGYJ-43</strain>
    </source>
</reference>
<evidence type="ECO:0000313" key="1">
    <source>
        <dbReference type="EMBL" id="MFC7199760.1"/>
    </source>
</evidence>
<organism evidence="1 2">
    <name type="scientific">Halospeciosus flavus</name>
    <dbReference type="NCBI Taxonomy" id="3032283"/>
    <lineage>
        <taxon>Archaea</taxon>
        <taxon>Methanobacteriati</taxon>
        <taxon>Methanobacteriota</taxon>
        <taxon>Stenosarchaea group</taxon>
        <taxon>Halobacteria</taxon>
        <taxon>Halobacteriales</taxon>
        <taxon>Halobacteriaceae</taxon>
        <taxon>Halospeciosus</taxon>
    </lineage>
</organism>
<dbReference type="AlphaFoldDB" id="A0ABD5Z3D4"/>
<protein>
    <submittedName>
        <fullName evidence="1">Uncharacterized protein</fullName>
    </submittedName>
</protein>
<name>A0ABD5Z3D4_9EURY</name>
<accession>A0ABD5Z3D4</accession>
<dbReference type="Proteomes" id="UP001596447">
    <property type="component" value="Unassembled WGS sequence"/>
</dbReference>
<proteinExistence type="predicted"/>
<dbReference type="RefSeq" id="WP_279529684.1">
    <property type="nucleotide sequence ID" value="NZ_CP122312.1"/>
</dbReference>
<sequence length="182" mass="18065">MKLKLATILMVVVVASATIGASAYTSATLSRTASVDVVNDDAGLIGLADGSSGDLVYNNSGQLAIDFARGSATGANANATFEIGNTADPVNGSAFTITNQDITSHSFTVSYTGAGGTAVTATNIEFQIYDGTGASVGTVSEENTSTTLSGIGSGTTLYVVIVVDTTGLSSADDLSGSLEISA</sequence>